<dbReference type="InterPro" id="IPR052164">
    <property type="entry name" value="Anthracycline_SecMetBiosynth"/>
</dbReference>
<evidence type="ECO:0000313" key="2">
    <source>
        <dbReference type="EMBL" id="GGK21520.1"/>
    </source>
</evidence>
<dbReference type="InterPro" id="IPR029068">
    <property type="entry name" value="Glyas_Bleomycin-R_OHBP_Dase"/>
</dbReference>
<reference evidence="2" key="1">
    <citation type="journal article" date="2014" name="Int. J. Syst. Evol. Microbiol.">
        <title>Complete genome sequence of Corynebacterium casei LMG S-19264T (=DSM 44701T), isolated from a smear-ripened cheese.</title>
        <authorList>
            <consortium name="US DOE Joint Genome Institute (JGI-PGF)"/>
            <person name="Walter F."/>
            <person name="Albersmeier A."/>
            <person name="Kalinowski J."/>
            <person name="Ruckert C."/>
        </authorList>
    </citation>
    <scope>NUCLEOTIDE SEQUENCE</scope>
    <source>
        <strain evidence="2">JCM 3091</strain>
    </source>
</reference>
<protein>
    <submittedName>
        <fullName evidence="2">Hydroxylase</fullName>
    </submittedName>
</protein>
<dbReference type="Gene3D" id="3.10.180.10">
    <property type="entry name" value="2,3-Dihydroxybiphenyl 1,2-Dioxygenase, domain 1"/>
    <property type="match status" value="2"/>
</dbReference>
<sequence>MSSTPTKPIWTDLGTSDIEAATRFYGQVFGWEAETDPVMGYTTFRKDGKRVAGAMQIEQEDQPVAWSTYIGTDDADAVSKRVEAAGGTVIMAPMDVAPHGRMAFYGDPAGAVFGVWQPAEHRGFELAESEGAYCWTELTTTDPAGARTFYRDVFGWTAHEHAQPDGTYVEFKAADTSVAGLMDQQGGPAAPPHWLVHFAARDVDGTAARATAVGASVIVPGTDFPGGRFAILADPQGGAFAVVHMDQPPA</sequence>
<keyword evidence="3" id="KW-1185">Reference proteome</keyword>
<evidence type="ECO:0000259" key="1">
    <source>
        <dbReference type="PROSITE" id="PS51819"/>
    </source>
</evidence>
<gene>
    <name evidence="2" type="ORF">GCM10010124_12490</name>
</gene>
<dbReference type="Proteomes" id="UP000662200">
    <property type="component" value="Unassembled WGS sequence"/>
</dbReference>
<name>A0A8J3BKR2_9ACTN</name>
<evidence type="ECO:0000313" key="3">
    <source>
        <dbReference type="Proteomes" id="UP000662200"/>
    </source>
</evidence>
<dbReference type="SUPFAM" id="SSF54593">
    <property type="entry name" value="Glyoxalase/Bleomycin resistance protein/Dihydroxybiphenyl dioxygenase"/>
    <property type="match status" value="2"/>
</dbReference>
<feature type="domain" description="VOC" evidence="1">
    <location>
        <begin position="132"/>
        <end position="245"/>
    </location>
</feature>
<proteinExistence type="predicted"/>
<dbReference type="CDD" id="cd07247">
    <property type="entry name" value="SgaA_N_like"/>
    <property type="match status" value="2"/>
</dbReference>
<dbReference type="InterPro" id="IPR004360">
    <property type="entry name" value="Glyas_Fos-R_dOase_dom"/>
</dbReference>
<organism evidence="2 3">
    <name type="scientific">Pilimelia terevasa</name>
    <dbReference type="NCBI Taxonomy" id="53372"/>
    <lineage>
        <taxon>Bacteria</taxon>
        <taxon>Bacillati</taxon>
        <taxon>Actinomycetota</taxon>
        <taxon>Actinomycetes</taxon>
        <taxon>Micromonosporales</taxon>
        <taxon>Micromonosporaceae</taxon>
        <taxon>Pilimelia</taxon>
    </lineage>
</organism>
<reference evidence="2" key="2">
    <citation type="submission" date="2020-09" db="EMBL/GenBank/DDBJ databases">
        <authorList>
            <person name="Sun Q."/>
            <person name="Ohkuma M."/>
        </authorList>
    </citation>
    <scope>NUCLEOTIDE SEQUENCE</scope>
    <source>
        <strain evidence="2">JCM 3091</strain>
    </source>
</reference>
<dbReference type="PROSITE" id="PS51819">
    <property type="entry name" value="VOC"/>
    <property type="match status" value="2"/>
</dbReference>
<dbReference type="Pfam" id="PF00903">
    <property type="entry name" value="Glyoxalase"/>
    <property type="match status" value="2"/>
</dbReference>
<dbReference type="RefSeq" id="WP_189113223.1">
    <property type="nucleotide sequence ID" value="NZ_BMQC01000003.1"/>
</dbReference>
<feature type="domain" description="VOC" evidence="1">
    <location>
        <begin position="7"/>
        <end position="118"/>
    </location>
</feature>
<dbReference type="PANTHER" id="PTHR33993:SF14">
    <property type="entry name" value="GB|AAF24581.1"/>
    <property type="match status" value="1"/>
</dbReference>
<dbReference type="InterPro" id="IPR037523">
    <property type="entry name" value="VOC_core"/>
</dbReference>
<dbReference type="EMBL" id="BMQC01000003">
    <property type="protein sequence ID" value="GGK21520.1"/>
    <property type="molecule type" value="Genomic_DNA"/>
</dbReference>
<dbReference type="AlphaFoldDB" id="A0A8J3BKR2"/>
<dbReference type="PANTHER" id="PTHR33993">
    <property type="entry name" value="GLYOXALASE-RELATED"/>
    <property type="match status" value="1"/>
</dbReference>
<comment type="caution">
    <text evidence="2">The sequence shown here is derived from an EMBL/GenBank/DDBJ whole genome shotgun (WGS) entry which is preliminary data.</text>
</comment>
<accession>A0A8J3BKR2</accession>